<keyword evidence="1" id="KW-1185">Reference proteome</keyword>
<dbReference type="PANTHER" id="PTHR15319">
    <property type="entry name" value="TATA BOX-BINDING PROTEIN ASSOCIATED FACTOR RNA POLYMERASE I SUBUNIT C"/>
    <property type="match status" value="1"/>
</dbReference>
<proteinExistence type="predicted"/>
<organism evidence="1 2">
    <name type="scientific">Nicotiana sylvestris</name>
    <name type="common">Wood tobacco</name>
    <name type="synonym">South American tobacco</name>
    <dbReference type="NCBI Taxonomy" id="4096"/>
    <lineage>
        <taxon>Eukaryota</taxon>
        <taxon>Viridiplantae</taxon>
        <taxon>Streptophyta</taxon>
        <taxon>Embryophyta</taxon>
        <taxon>Tracheophyta</taxon>
        <taxon>Spermatophyta</taxon>
        <taxon>Magnoliopsida</taxon>
        <taxon>eudicotyledons</taxon>
        <taxon>Gunneridae</taxon>
        <taxon>Pentapetalae</taxon>
        <taxon>asterids</taxon>
        <taxon>lamiids</taxon>
        <taxon>Solanales</taxon>
        <taxon>Solanaceae</taxon>
        <taxon>Nicotianoideae</taxon>
        <taxon>Nicotianeae</taxon>
        <taxon>Nicotiana</taxon>
    </lineage>
</organism>
<dbReference type="GO" id="GO:0001650">
    <property type="term" value="C:fibrillar center"/>
    <property type="evidence" value="ECO:0007669"/>
    <property type="project" value="TreeGrafter"/>
</dbReference>
<dbReference type="InterPro" id="IPR036322">
    <property type="entry name" value="WD40_repeat_dom_sf"/>
</dbReference>
<protein>
    <submittedName>
        <fullName evidence="2">Uncharacterized protein LOC104246182</fullName>
    </submittedName>
</protein>
<dbReference type="GeneID" id="104246182"/>
<name>A0A1U7YLX1_NICSY</name>
<dbReference type="SUPFAM" id="SSF50978">
    <property type="entry name" value="WD40 repeat-like"/>
    <property type="match status" value="1"/>
</dbReference>
<dbReference type="STRING" id="4096.A0A1U7YLX1"/>
<dbReference type="PANTHER" id="PTHR15319:SF1">
    <property type="entry name" value="TATA BOX-BINDING PROTEIN-ASSOCIATED FACTOR RNA POLYMERASE I SUBUNIT C"/>
    <property type="match status" value="1"/>
</dbReference>
<reference evidence="1" key="1">
    <citation type="journal article" date="2013" name="Genome Biol.">
        <title>Reference genomes and transcriptomes of Nicotiana sylvestris and Nicotiana tomentosiformis.</title>
        <authorList>
            <person name="Sierro N."/>
            <person name="Battey J.N."/>
            <person name="Ouadi S."/>
            <person name="Bovet L."/>
            <person name="Goepfert S."/>
            <person name="Bakaher N."/>
            <person name="Peitsch M.C."/>
            <person name="Ivanov N.V."/>
        </authorList>
    </citation>
    <scope>NUCLEOTIDE SEQUENCE [LARGE SCALE GENOMIC DNA]</scope>
</reference>
<dbReference type="GO" id="GO:0001164">
    <property type="term" value="F:RNA polymerase I core promoter sequence-specific DNA binding"/>
    <property type="evidence" value="ECO:0007669"/>
    <property type="project" value="TreeGrafter"/>
</dbReference>
<accession>A0A1U7YLX1</accession>
<gene>
    <name evidence="2" type="primary">LOC104246182</name>
</gene>
<evidence type="ECO:0000313" key="2">
    <source>
        <dbReference type="RefSeq" id="XP_009800249.1"/>
    </source>
</evidence>
<dbReference type="Proteomes" id="UP000189701">
    <property type="component" value="Unplaced"/>
</dbReference>
<dbReference type="eggNOG" id="ENOG502QW2G">
    <property type="taxonomic scope" value="Eukaryota"/>
</dbReference>
<dbReference type="InterPro" id="IPR038801">
    <property type="entry name" value="TAF1C"/>
</dbReference>
<sequence>MDFFYFFYYGFLCFLALPETKSLFSRHSPAGTPPAMEFSDEWKSLWPISSSYSPPLLLSNYSHEEKFSSKRRRIDSPIGPLIFKSCAETLRLLLRSPLLSTRLPPPVPEFSLPRFLQTSSSTLPSTASSIATQFITPQVSESIHNFNAIQLVHCPNICETNKPNSVLGFFPTGENYDQVGYFILCFEDKQVVVKKFKNGKSLLVHNHKLNCRILRLLVNPVTVSEIDDSACLSTFGYLLVCTLYSVHWYSVKMGVKGVGSVTVDYVGSADRNLFKGCAVSHACWSPHLREQCVVLLENGNLYLFDMDSCLRSRTSFACDVLQGKKLQVLWDKLDRDGEWLSCEFSWHPKILIVANSRAVFLVDLRSEKGKVCTLLKIEAVSLGKTDRFLALSRVESDPFCFAAVSGRMLLLCDVRKPLMPLLRWVHGLNNPGYMIALRLADLRPSSIDDKWAWATESGRCILVGSFWDSEFALFCYGPGSNHGHEFSEILRLSKSVYAWGQPSGLSLSGRDCCCESCLMRVDFSKDILPDWINWRQKEVLVLGFGILNIGLSIQSDDTNNSVGFLLVRLMSCGSLEAQRYTAAWDSEERSESPYEGKSLCSENNLLYDMSIGELDLKKKPYYLNLDFLKGYLNGKLAKILSRKHIDNQKDSEENPADIHLQICQKLKECGITRLRPSQTVFDVIGGISFPASIYEIALESICASLPNNLLGLAFSAFSKFPEIHLKPKKGSLELFDILDKLYPLPFPLHKCCIDETSEKVQSPSSSSAPVLPPPFLVALNSLQIAERDILPLDAELRLQSDKVMKVAREIGLLHIGTEPGDRYSVSLDLDTEYPSNVIEKMKPLCLHEPVAFSDCNISKRDSVGVEPDKRFRSFIYKKHQEPVSSTSKEMIGVELFDEECPVELKFNDSSITLEFLDFVLAKSSSLSPEADSQRPHWLDSVTQYDNSEIIKRGKTRMPLSRIIGQSKARLSVLGIT</sequence>
<evidence type="ECO:0000313" key="1">
    <source>
        <dbReference type="Proteomes" id="UP000189701"/>
    </source>
</evidence>
<dbReference type="RefSeq" id="XP_009800249.1">
    <property type="nucleotide sequence ID" value="XM_009801947.1"/>
</dbReference>
<reference evidence="2" key="2">
    <citation type="submission" date="2025-08" db="UniProtKB">
        <authorList>
            <consortium name="RefSeq"/>
        </authorList>
    </citation>
    <scope>IDENTIFICATION</scope>
    <source>
        <tissue evidence="2">Leaf</tissue>
    </source>
</reference>
<dbReference type="AlphaFoldDB" id="A0A1U7YLX1"/>
<dbReference type="KEGG" id="nsy:104246182"/>